<protein>
    <submittedName>
        <fullName evidence="4">Uncharacterized protein</fullName>
    </submittedName>
</protein>
<evidence type="ECO:0000313" key="4">
    <source>
        <dbReference type="EMBL" id="KAK3261976.1"/>
    </source>
</evidence>
<feature type="compositionally biased region" description="Low complexity" evidence="3">
    <location>
        <begin position="734"/>
        <end position="745"/>
    </location>
</feature>
<feature type="compositionally biased region" description="Basic and acidic residues" evidence="3">
    <location>
        <begin position="671"/>
        <end position="686"/>
    </location>
</feature>
<dbReference type="PANTHER" id="PTHR11102">
    <property type="entry name" value="SEL-1-LIKE PROTEIN"/>
    <property type="match status" value="1"/>
</dbReference>
<proteinExistence type="inferred from homology"/>
<gene>
    <name evidence="4" type="ORF">CYMTET_29148</name>
</gene>
<dbReference type="SMART" id="SM00671">
    <property type="entry name" value="SEL1"/>
    <property type="match status" value="7"/>
</dbReference>
<dbReference type="Pfam" id="PF08238">
    <property type="entry name" value="Sel1"/>
    <property type="match status" value="7"/>
</dbReference>
<dbReference type="SUPFAM" id="SSF81901">
    <property type="entry name" value="HCP-like"/>
    <property type="match status" value="2"/>
</dbReference>
<evidence type="ECO:0000256" key="3">
    <source>
        <dbReference type="SAM" id="MobiDB-lite"/>
    </source>
</evidence>
<keyword evidence="2" id="KW-0175">Coiled coil</keyword>
<feature type="region of interest" description="Disordered" evidence="3">
    <location>
        <begin position="334"/>
        <end position="369"/>
    </location>
</feature>
<dbReference type="Proteomes" id="UP001190700">
    <property type="component" value="Unassembled WGS sequence"/>
</dbReference>
<feature type="compositionally biased region" description="Polar residues" evidence="3">
    <location>
        <begin position="713"/>
        <end position="729"/>
    </location>
</feature>
<reference evidence="4 5" key="1">
    <citation type="journal article" date="2015" name="Genome Biol. Evol.">
        <title>Comparative Genomics of a Bacterivorous Green Alga Reveals Evolutionary Causalities and Consequences of Phago-Mixotrophic Mode of Nutrition.</title>
        <authorList>
            <person name="Burns J.A."/>
            <person name="Paasch A."/>
            <person name="Narechania A."/>
            <person name="Kim E."/>
        </authorList>
    </citation>
    <scope>NUCLEOTIDE SEQUENCE [LARGE SCALE GENOMIC DNA]</scope>
    <source>
        <strain evidence="4 5">PLY_AMNH</strain>
    </source>
</reference>
<feature type="compositionally biased region" description="Low complexity" evidence="3">
    <location>
        <begin position="634"/>
        <end position="644"/>
    </location>
</feature>
<organism evidence="4 5">
    <name type="scientific">Cymbomonas tetramitiformis</name>
    <dbReference type="NCBI Taxonomy" id="36881"/>
    <lineage>
        <taxon>Eukaryota</taxon>
        <taxon>Viridiplantae</taxon>
        <taxon>Chlorophyta</taxon>
        <taxon>Pyramimonadophyceae</taxon>
        <taxon>Pyramimonadales</taxon>
        <taxon>Pyramimonadaceae</taxon>
        <taxon>Cymbomonas</taxon>
    </lineage>
</organism>
<evidence type="ECO:0000256" key="2">
    <source>
        <dbReference type="SAM" id="Coils"/>
    </source>
</evidence>
<dbReference type="PANTHER" id="PTHR11102:SF160">
    <property type="entry name" value="ERAD-ASSOCIATED E3 UBIQUITIN-PROTEIN LIGASE COMPONENT HRD3"/>
    <property type="match status" value="1"/>
</dbReference>
<dbReference type="Gene3D" id="1.25.40.10">
    <property type="entry name" value="Tetratricopeptide repeat domain"/>
    <property type="match status" value="2"/>
</dbReference>
<name>A0AAE0KV80_9CHLO</name>
<feature type="region of interest" description="Disordered" evidence="3">
    <location>
        <begin position="634"/>
        <end position="797"/>
    </location>
</feature>
<accession>A0AAE0KV80</accession>
<comment type="similarity">
    <text evidence="1">Belongs to the sel-1 family.</text>
</comment>
<feature type="compositionally biased region" description="Basic residues" evidence="3">
    <location>
        <begin position="339"/>
        <end position="356"/>
    </location>
</feature>
<feature type="compositionally biased region" description="Polar residues" evidence="3">
    <location>
        <begin position="765"/>
        <end position="788"/>
    </location>
</feature>
<sequence>MEYNDLLKKSEQGNTDSQLLLAHALKDGKHGITKNEQEAVRWLTISAEQGSLEAQLLLGTCYAEGTGVDSKWQTAVYWYRRAAESGLAEAQHKLANCYSRGEGVPQLIEEAAGWYKRSAELGHPQSQHQVALCYAQGKGLEQDWAEAVRWFSQAGEQGDLASLFSLASILENGTGTVCKDLERAASLYRKTAEKGHPLAQFRLGNCYYNGIGVTKDDKRAFRWTLAAAEQGNAEAQNYVGLSYTMGRGVAKNWVEAARWCLKAAEQGVPMAAETARFAQQQIIVQAGHVVKQDAQTRLRNARAKRIATPKVKVEGPPRSAEDAEHMAALLLLEEENERVKHKHKPKTKKTNKKEKRRGGDASSDTSSVFSEVCSVSSMSEWRVDERFDEMSAVCEVEAVLRQLTDDVVDDLEGKSRSEEQQAQALESARQQAEEVGKRIKQVAEKCGQLQPSLEEMQNKTALVERIVLDAQKEMALALEKKDLSKLRSLLHRVHSGYWKPFYKNKNMSAMIREAEHLAATLLAEDTARTALREAIEANDENALQLAIRGAERVDVSAKVAKKVLKKLQAGVLGSSVNQPGKRQCDGHSQIKDSCVTLDATERSEAAETSETAELSEVADAAVVVRLKGSAEPQSQAESCQQAQQTADQLNNSELSERSEVAEADGSAEFPGPDHYDRETAKPRMIEPDATLTSPEPEGEEEFKVQEVSAAAPASSNQKDTPPLPSQHSPATCLENSSNSEDSNSETVHVSQVAAPSRGDTAGELGSSSSVTACDGSTSPCMQKLQNSHSSDKACSQKKLDCPLPTPVDYSLSFRERWLRMAEASQLKEEEEETLPSSTEEDVQSNVWILMQKFPQSFFI</sequence>
<evidence type="ECO:0000256" key="1">
    <source>
        <dbReference type="ARBA" id="ARBA00038101"/>
    </source>
</evidence>
<dbReference type="EMBL" id="LGRX02016531">
    <property type="protein sequence ID" value="KAK3261976.1"/>
    <property type="molecule type" value="Genomic_DNA"/>
</dbReference>
<comment type="caution">
    <text evidence="4">The sequence shown here is derived from an EMBL/GenBank/DDBJ whole genome shotgun (WGS) entry which is preliminary data.</text>
</comment>
<dbReference type="InterPro" id="IPR011990">
    <property type="entry name" value="TPR-like_helical_dom_sf"/>
</dbReference>
<feature type="coiled-coil region" evidence="2">
    <location>
        <begin position="408"/>
        <end position="473"/>
    </location>
</feature>
<keyword evidence="5" id="KW-1185">Reference proteome</keyword>
<evidence type="ECO:0000313" key="5">
    <source>
        <dbReference type="Proteomes" id="UP001190700"/>
    </source>
</evidence>
<dbReference type="InterPro" id="IPR050767">
    <property type="entry name" value="Sel1_AlgK"/>
</dbReference>
<dbReference type="InterPro" id="IPR006597">
    <property type="entry name" value="Sel1-like"/>
</dbReference>
<dbReference type="AlphaFoldDB" id="A0AAE0KV80"/>